<evidence type="ECO:0000256" key="9">
    <source>
        <dbReference type="ARBA" id="ARBA00023136"/>
    </source>
</evidence>
<dbReference type="Gene3D" id="3.40.50.300">
    <property type="entry name" value="P-loop containing nucleotide triphosphate hydrolases"/>
    <property type="match status" value="2"/>
</dbReference>
<name>D8S081_SELML</name>
<keyword evidence="9 11" id="KW-0472">Membrane</keyword>
<dbReference type="KEGG" id="smo:SELMODRAFT_105467"/>
<evidence type="ECO:0000313" key="15">
    <source>
        <dbReference type="Proteomes" id="UP000001514"/>
    </source>
</evidence>
<evidence type="ECO:0000313" key="14">
    <source>
        <dbReference type="EMBL" id="EFJ22433.1"/>
    </source>
</evidence>
<accession>D8S081</accession>
<evidence type="ECO:0000256" key="6">
    <source>
        <dbReference type="ARBA" id="ARBA00022741"/>
    </source>
</evidence>
<evidence type="ECO:0000256" key="7">
    <source>
        <dbReference type="ARBA" id="ARBA00022840"/>
    </source>
</evidence>
<dbReference type="HOGENOM" id="CLU_000604_17_2_1"/>
<dbReference type="PROSITE" id="PS00211">
    <property type="entry name" value="ABC_TRANSPORTER_1"/>
    <property type="match status" value="2"/>
</dbReference>
<dbReference type="InterPro" id="IPR011527">
    <property type="entry name" value="ABC1_TM_dom"/>
</dbReference>
<feature type="compositionally biased region" description="Basic and acidic residues" evidence="10">
    <location>
        <begin position="1"/>
        <end position="11"/>
    </location>
</feature>
<feature type="domain" description="ABC transporter" evidence="12">
    <location>
        <begin position="1040"/>
        <end position="1276"/>
    </location>
</feature>
<feature type="transmembrane region" description="Helical" evidence="11">
    <location>
        <begin position="126"/>
        <end position="150"/>
    </location>
</feature>
<dbReference type="PROSITE" id="PS50929">
    <property type="entry name" value="ABC_TM1F"/>
    <property type="match status" value="2"/>
</dbReference>
<feature type="transmembrane region" description="Helical" evidence="11">
    <location>
        <begin position="344"/>
        <end position="362"/>
    </location>
</feature>
<keyword evidence="4 11" id="KW-0812">Transmembrane</keyword>
<dbReference type="GO" id="GO:0016887">
    <property type="term" value="F:ATP hydrolysis activity"/>
    <property type="evidence" value="ECO:0007669"/>
    <property type="project" value="InterPro"/>
</dbReference>
<keyword evidence="6" id="KW-0547">Nucleotide-binding</keyword>
<dbReference type="InterPro" id="IPR039421">
    <property type="entry name" value="Type_1_exporter"/>
</dbReference>
<feature type="transmembrane region" description="Helical" evidence="11">
    <location>
        <begin position="838"/>
        <end position="858"/>
    </location>
</feature>
<comment type="subcellular location">
    <subcellularLocation>
        <location evidence="1">Membrane</location>
        <topology evidence="1">Multi-pass membrane protein</topology>
    </subcellularLocation>
</comment>
<organism evidence="15">
    <name type="scientific">Selaginella moellendorffii</name>
    <name type="common">Spikemoss</name>
    <dbReference type="NCBI Taxonomy" id="88036"/>
    <lineage>
        <taxon>Eukaryota</taxon>
        <taxon>Viridiplantae</taxon>
        <taxon>Streptophyta</taxon>
        <taxon>Embryophyta</taxon>
        <taxon>Tracheophyta</taxon>
        <taxon>Lycopodiopsida</taxon>
        <taxon>Selaginellales</taxon>
        <taxon>Selaginellaceae</taxon>
        <taxon>Selaginella</taxon>
    </lineage>
</organism>
<dbReference type="eggNOG" id="KOG0055">
    <property type="taxonomic scope" value="Eukaryota"/>
</dbReference>
<dbReference type="InterPro" id="IPR017871">
    <property type="entry name" value="ABC_transporter-like_CS"/>
</dbReference>
<dbReference type="CDD" id="cd18578">
    <property type="entry name" value="ABC_6TM_Pgp_ABCB1_D2_like"/>
    <property type="match status" value="1"/>
</dbReference>
<dbReference type="PANTHER" id="PTHR43394:SF11">
    <property type="entry name" value="ATP-BINDING CASSETTE TRANSPORTER"/>
    <property type="match status" value="1"/>
</dbReference>
<dbReference type="InParanoid" id="D8S081"/>
<dbReference type="FunCoup" id="D8S081">
    <property type="interactions" value="498"/>
</dbReference>
<dbReference type="GO" id="GO:0055085">
    <property type="term" value="P:transmembrane transport"/>
    <property type="evidence" value="ECO:0000318"/>
    <property type="project" value="GO_Central"/>
</dbReference>
<dbReference type="InterPro" id="IPR036640">
    <property type="entry name" value="ABC1_TM_sf"/>
</dbReference>
<feature type="region of interest" description="Disordered" evidence="10">
    <location>
        <begin position="1"/>
        <end position="60"/>
    </location>
</feature>
<feature type="domain" description="ABC transporter" evidence="12">
    <location>
        <begin position="405"/>
        <end position="641"/>
    </location>
</feature>
<feature type="transmembrane region" description="Helical" evidence="11">
    <location>
        <begin position="209"/>
        <end position="227"/>
    </location>
</feature>
<dbReference type="Gramene" id="EFJ22433">
    <property type="protein sequence ID" value="EFJ22433"/>
    <property type="gene ID" value="SELMODRAFT_105467"/>
</dbReference>
<sequence length="1290" mass="140323">MEEEGVDHITEQRQGLETIEDLDDAKKESTATNGEDGESHLSSTKKKRRKKGEEEEEEEEDRSVPYYKLYSFADAMDLGLIFVGAIGACAHGAAIPVFFIFFGKLIDEFGANYDNPTKLGHGVSKYALYFVYLGLAILVAAWLEVACWTYTGERQSARMRVAYLKAMLSQDVGFFDTDTTTGEIVNGISSDTALVQEAIGAKAGNYLHYMARFVAGFAVGFSSVWQLTLVTLAVVPGIALAGGLYAHTMIGLTTKNQKAYAKAGNVAEQSISQVRTVYSFVQEEQAVDSYARALETTLEIGKKSGLAKGMGIGATYGLTIGAWSLLLWYAGVLVRNGTTNGGEAFTTILNVVIAGLSLGNAAPNLAAFGKGRAAGYTILEMINRKPSINLQALEGKKLDNVHGNIEFDKVCFSYPSRPDVVIFQDLSLSIPAGKTVAVVGSSGSGKSTIISLIERFYDPQSGRVLLDGIPIQELQLKWLRGRIGLVSQEPALFATSIRENILFGKEDASDGEIEAAARTSDAHTFVKQLPSGYDTQVGEKGIQLSGGQKQRIAIARAMVKDPAILLLDEATSALDASSESAVQEALERLMVGRTTVVVAHRLSTIRNADTIAVVHQGKVVESGTHDELLAKAEFYAALVRLLRSIPFANFDFSSSTRHSRGSSLSLSQRTFSFRVSVRSEADAHSNAELEEYHQQHQFPKASYFRLLKLNAPEWPFALAGALGAILAGAETPFFAYGITQALVTFYSPDQSHQKREVEKISTIFAIATVVTVGIYVLEHYFFGVMGERLTMRVRKMMFSNILRNEIGWFDREENNSSLLASRLSSDATMLRAAVGDRLCTLTQNLALIVTGFVMAFVLQWKLTLVIIALFPLMIGAHITEHLFLKGFGVNLSKAYHRATMVAGEAVGNIRTVAAFCAEKRVMDLFNRELQGPKSNAFTRGQITGIGYGVSQCCLFSSYGLALWYASNLIKQGDTTFGPVLKSFVLLIFTAFGVAETLSLAPDILRGSQAVGSVMELIDYQTEIDPDDGEAKEISHVRGDVELRRVCFSYPTRPDVTIFRDLSLRVRAGKSLALVGPSGSGKSSVIGLISRFYDPSSGAVLVDGKDVSKLKLRSLRQHIGLVQQEPALFDTTIFENIRYGKPEATESEVVEAAKAANAHSFISSLPNGYQTVAGERGVQLSGGQKQRIAIARAVIKNPAILLLDEATSALDAQSEKVVQQALDRVMKGRSCLVVAHRLSTIQNANVIALLQDGQIIEQGSHSELVRKIGGAYAKLVSLQQQQQHHEEHRLD</sequence>
<evidence type="ECO:0000256" key="2">
    <source>
        <dbReference type="ARBA" id="ARBA00007577"/>
    </source>
</evidence>
<dbReference type="PANTHER" id="PTHR43394">
    <property type="entry name" value="ATP-DEPENDENT PERMEASE MDL1, MITOCHONDRIAL"/>
    <property type="match status" value="1"/>
</dbReference>
<evidence type="ECO:0000259" key="12">
    <source>
        <dbReference type="PROSITE" id="PS50893"/>
    </source>
</evidence>
<dbReference type="PROSITE" id="PS50893">
    <property type="entry name" value="ABC_TRANSPORTER_2"/>
    <property type="match status" value="2"/>
</dbReference>
<dbReference type="Pfam" id="PF00664">
    <property type="entry name" value="ABC_membrane"/>
    <property type="match status" value="2"/>
</dbReference>
<keyword evidence="15" id="KW-1185">Reference proteome</keyword>
<evidence type="ECO:0000259" key="13">
    <source>
        <dbReference type="PROSITE" id="PS50929"/>
    </source>
</evidence>
<feature type="domain" description="ABC transmembrane type-1" evidence="13">
    <location>
        <begin position="82"/>
        <end position="370"/>
    </location>
</feature>
<reference evidence="14 15" key="1">
    <citation type="journal article" date="2011" name="Science">
        <title>The Selaginella genome identifies genetic changes associated with the evolution of vascular plants.</title>
        <authorList>
            <person name="Banks J.A."/>
            <person name="Nishiyama T."/>
            <person name="Hasebe M."/>
            <person name="Bowman J.L."/>
            <person name="Gribskov M."/>
            <person name="dePamphilis C."/>
            <person name="Albert V.A."/>
            <person name="Aono N."/>
            <person name="Aoyama T."/>
            <person name="Ambrose B.A."/>
            <person name="Ashton N.W."/>
            <person name="Axtell M.J."/>
            <person name="Barker E."/>
            <person name="Barker M.S."/>
            <person name="Bennetzen J.L."/>
            <person name="Bonawitz N.D."/>
            <person name="Chapple C."/>
            <person name="Cheng C."/>
            <person name="Correa L.G."/>
            <person name="Dacre M."/>
            <person name="DeBarry J."/>
            <person name="Dreyer I."/>
            <person name="Elias M."/>
            <person name="Engstrom E.M."/>
            <person name="Estelle M."/>
            <person name="Feng L."/>
            <person name="Finet C."/>
            <person name="Floyd S.K."/>
            <person name="Frommer W.B."/>
            <person name="Fujita T."/>
            <person name="Gramzow L."/>
            <person name="Gutensohn M."/>
            <person name="Harholt J."/>
            <person name="Hattori M."/>
            <person name="Heyl A."/>
            <person name="Hirai T."/>
            <person name="Hiwatashi Y."/>
            <person name="Ishikawa M."/>
            <person name="Iwata M."/>
            <person name="Karol K.G."/>
            <person name="Koehler B."/>
            <person name="Kolukisaoglu U."/>
            <person name="Kubo M."/>
            <person name="Kurata T."/>
            <person name="Lalonde S."/>
            <person name="Li K."/>
            <person name="Li Y."/>
            <person name="Litt A."/>
            <person name="Lyons E."/>
            <person name="Manning G."/>
            <person name="Maruyama T."/>
            <person name="Michael T.P."/>
            <person name="Mikami K."/>
            <person name="Miyazaki S."/>
            <person name="Morinaga S."/>
            <person name="Murata T."/>
            <person name="Mueller-Roeber B."/>
            <person name="Nelson D.R."/>
            <person name="Obara M."/>
            <person name="Oguri Y."/>
            <person name="Olmstead R.G."/>
            <person name="Onodera N."/>
            <person name="Petersen B.L."/>
            <person name="Pils B."/>
            <person name="Prigge M."/>
            <person name="Rensing S.A."/>
            <person name="Riano-Pachon D.M."/>
            <person name="Roberts A.W."/>
            <person name="Sato Y."/>
            <person name="Scheller H.V."/>
            <person name="Schulz B."/>
            <person name="Schulz C."/>
            <person name="Shakirov E.V."/>
            <person name="Shibagaki N."/>
            <person name="Shinohara N."/>
            <person name="Shippen D.E."/>
            <person name="Soerensen I."/>
            <person name="Sotooka R."/>
            <person name="Sugimoto N."/>
            <person name="Sugita M."/>
            <person name="Sumikawa N."/>
            <person name="Tanurdzic M."/>
            <person name="Theissen G."/>
            <person name="Ulvskov P."/>
            <person name="Wakazuki S."/>
            <person name="Weng J.K."/>
            <person name="Willats W.W."/>
            <person name="Wipf D."/>
            <person name="Wolf P.G."/>
            <person name="Yang L."/>
            <person name="Zimmer A.D."/>
            <person name="Zhu Q."/>
            <person name="Mitros T."/>
            <person name="Hellsten U."/>
            <person name="Loque D."/>
            <person name="Otillar R."/>
            <person name="Salamov A."/>
            <person name="Schmutz J."/>
            <person name="Shapiro H."/>
            <person name="Lindquist E."/>
            <person name="Lucas S."/>
            <person name="Rokhsar D."/>
            <person name="Grigoriev I.V."/>
        </authorList>
    </citation>
    <scope>NUCLEOTIDE SEQUENCE [LARGE SCALE GENOMIC DNA]</scope>
</reference>
<keyword evidence="7" id="KW-0067">ATP-binding</keyword>
<keyword evidence="5" id="KW-0677">Repeat</keyword>
<dbReference type="Gene3D" id="1.20.1560.10">
    <property type="entry name" value="ABC transporter type 1, transmembrane domain"/>
    <property type="match status" value="1"/>
</dbReference>
<dbReference type="GO" id="GO:0140359">
    <property type="term" value="F:ABC-type transporter activity"/>
    <property type="evidence" value="ECO:0007669"/>
    <property type="project" value="InterPro"/>
</dbReference>
<dbReference type="CDD" id="cd03249">
    <property type="entry name" value="ABC_MTABC3_MDL1_MDL2"/>
    <property type="match status" value="2"/>
</dbReference>
<protein>
    <recommendedName>
        <fullName evidence="16">ATP-binding cassette transporter</fullName>
    </recommendedName>
</protein>
<dbReference type="FunFam" id="3.40.50.300:FF:000251">
    <property type="entry name" value="ABC transporter B family member 19"/>
    <property type="match status" value="2"/>
</dbReference>
<feature type="transmembrane region" description="Helical" evidence="11">
    <location>
        <begin position="763"/>
        <end position="786"/>
    </location>
</feature>
<dbReference type="CDD" id="cd18577">
    <property type="entry name" value="ABC_6TM_Pgp_ABCB1_D1_like"/>
    <property type="match status" value="1"/>
</dbReference>
<dbReference type="GO" id="GO:0042626">
    <property type="term" value="F:ATPase-coupled transmembrane transporter activity"/>
    <property type="evidence" value="ECO:0000318"/>
    <property type="project" value="GO_Central"/>
</dbReference>
<dbReference type="EMBL" id="GL377596">
    <property type="protein sequence ID" value="EFJ22433.1"/>
    <property type="molecule type" value="Genomic_DNA"/>
</dbReference>
<dbReference type="SMART" id="SM00382">
    <property type="entry name" value="AAA"/>
    <property type="match status" value="2"/>
</dbReference>
<gene>
    <name evidence="14" type="ORF">SELMODRAFT_105467</name>
</gene>
<dbReference type="GO" id="GO:0005524">
    <property type="term" value="F:ATP binding"/>
    <property type="evidence" value="ECO:0007669"/>
    <property type="project" value="UniProtKB-KW"/>
</dbReference>
<dbReference type="InterPro" id="IPR003593">
    <property type="entry name" value="AAA+_ATPase"/>
</dbReference>
<evidence type="ECO:0000256" key="4">
    <source>
        <dbReference type="ARBA" id="ARBA00022692"/>
    </source>
</evidence>
<dbReference type="Pfam" id="PF00005">
    <property type="entry name" value="ABC_tran"/>
    <property type="match status" value="2"/>
</dbReference>
<comment type="similarity">
    <text evidence="2">Belongs to the ABC transporter superfamily. ABCB family. Multidrug resistance exporter (TC 3.A.1.201) subfamily.</text>
</comment>
<dbReference type="SUPFAM" id="SSF52540">
    <property type="entry name" value="P-loop containing nucleoside triphosphate hydrolases"/>
    <property type="match status" value="2"/>
</dbReference>
<evidence type="ECO:0008006" key="16">
    <source>
        <dbReference type="Google" id="ProtNLM"/>
    </source>
</evidence>
<feature type="transmembrane region" description="Helical" evidence="11">
    <location>
        <begin position="78"/>
        <end position="106"/>
    </location>
</feature>
<keyword evidence="3" id="KW-0813">Transport</keyword>
<evidence type="ECO:0000256" key="10">
    <source>
        <dbReference type="SAM" id="MobiDB-lite"/>
    </source>
</evidence>
<dbReference type="InterPro" id="IPR027417">
    <property type="entry name" value="P-loop_NTPase"/>
</dbReference>
<evidence type="ECO:0000256" key="8">
    <source>
        <dbReference type="ARBA" id="ARBA00022989"/>
    </source>
</evidence>
<feature type="domain" description="ABC transmembrane type-1" evidence="13">
    <location>
        <begin position="718"/>
        <end position="1005"/>
    </location>
</feature>
<dbReference type="InterPro" id="IPR003439">
    <property type="entry name" value="ABC_transporter-like_ATP-bd"/>
</dbReference>
<evidence type="ECO:0000256" key="1">
    <source>
        <dbReference type="ARBA" id="ARBA00004141"/>
    </source>
</evidence>
<dbReference type="Proteomes" id="UP000001514">
    <property type="component" value="Unassembled WGS sequence"/>
</dbReference>
<dbReference type="SUPFAM" id="SSF90123">
    <property type="entry name" value="ABC transporter transmembrane region"/>
    <property type="match status" value="2"/>
</dbReference>
<keyword evidence="8 11" id="KW-1133">Transmembrane helix</keyword>
<dbReference type="GO" id="GO:0016020">
    <property type="term" value="C:membrane"/>
    <property type="evidence" value="ECO:0000318"/>
    <property type="project" value="GO_Central"/>
</dbReference>
<feature type="transmembrane region" description="Helical" evidence="11">
    <location>
        <begin position="312"/>
        <end position="332"/>
    </location>
</feature>
<evidence type="ECO:0000256" key="5">
    <source>
        <dbReference type="ARBA" id="ARBA00022737"/>
    </source>
</evidence>
<evidence type="ECO:0000256" key="3">
    <source>
        <dbReference type="ARBA" id="ARBA00022448"/>
    </source>
</evidence>
<proteinExistence type="inferred from homology"/>
<evidence type="ECO:0000256" key="11">
    <source>
        <dbReference type="SAM" id="Phobius"/>
    </source>
</evidence>